<dbReference type="InterPro" id="IPR046373">
    <property type="entry name" value="Acyl-CoA_Oxase/DH_mid-dom_sf"/>
</dbReference>
<sequence>MTAGLVQHWLESGRLELPLPASGRTGDRWHQLVHLAEEDIAAARIAEAHADACAILNELGGKPPQPGQLWGVWAAEAADTTLTAGHIAGDEFLLTGTKVWCSGAGFCTNALVTAHVEEGKRGLFAVTVTDPAVKPLPSTWWNPGMAGSDTRSVQFTNVHAVAVGEPDAYLDRPGFWHGAIGVAACWLGGARRVADPLYRCAGSQSADAYALAHLGAVDAALAAGDAMLARAAEQIDCDPFDRAGTAQLLARRTRAIVEHAVDEAITRTGRALGPGPLCQDGRHAQRVADLTIYIRQSHAERDLAELGRLAGRPGRGHVETPTAY</sequence>
<protein>
    <recommendedName>
        <fullName evidence="3">Sulfur acquisition oxidoreductase, SfnB family</fullName>
    </recommendedName>
</protein>
<dbReference type="EMBL" id="LR130759">
    <property type="protein sequence ID" value="VDM90976.1"/>
    <property type="molecule type" value="Genomic_DNA"/>
</dbReference>
<dbReference type="AlphaFoldDB" id="A0A3S4DWM6"/>
<accession>A0A3S4DWM6</accession>
<evidence type="ECO:0000313" key="1">
    <source>
        <dbReference type="EMBL" id="VDM90976.1"/>
    </source>
</evidence>
<dbReference type="SUPFAM" id="SSF56645">
    <property type="entry name" value="Acyl-CoA dehydrogenase NM domain-like"/>
    <property type="match status" value="1"/>
</dbReference>
<keyword evidence="2" id="KW-1185">Reference proteome</keyword>
<evidence type="ECO:0000313" key="2">
    <source>
        <dbReference type="Proteomes" id="UP000269998"/>
    </source>
</evidence>
<evidence type="ECO:0008006" key="3">
    <source>
        <dbReference type="Google" id="ProtNLM"/>
    </source>
</evidence>
<name>A0A3S4DWM6_9MYCO</name>
<dbReference type="Gene3D" id="2.40.110.10">
    <property type="entry name" value="Butyryl-CoA Dehydrogenase, subunit A, domain 2"/>
    <property type="match status" value="1"/>
</dbReference>
<dbReference type="Proteomes" id="UP000269998">
    <property type="component" value="Chromosome"/>
</dbReference>
<gene>
    <name evidence="1" type="ORF">MB901379_04588</name>
</gene>
<dbReference type="InterPro" id="IPR009100">
    <property type="entry name" value="AcylCoA_DH/oxidase_NM_dom_sf"/>
</dbReference>
<dbReference type="GO" id="GO:0016627">
    <property type="term" value="F:oxidoreductase activity, acting on the CH-CH group of donors"/>
    <property type="evidence" value="ECO:0007669"/>
    <property type="project" value="InterPro"/>
</dbReference>
<reference evidence="2" key="1">
    <citation type="submission" date="2018-02" db="EMBL/GenBank/DDBJ databases">
        <authorList>
            <person name="Seth-Smith MB H."/>
            <person name="Seth-Smith H."/>
        </authorList>
    </citation>
    <scope>NUCLEOTIDE SEQUENCE [LARGE SCALE GENOMIC DNA]</scope>
</reference>
<organism evidence="1 2">
    <name type="scientific">Mycobacterium basiliense</name>
    <dbReference type="NCBI Taxonomy" id="2094119"/>
    <lineage>
        <taxon>Bacteria</taxon>
        <taxon>Bacillati</taxon>
        <taxon>Actinomycetota</taxon>
        <taxon>Actinomycetes</taxon>
        <taxon>Mycobacteriales</taxon>
        <taxon>Mycobacteriaceae</taxon>
        <taxon>Mycobacterium</taxon>
    </lineage>
</organism>
<dbReference type="OrthoDB" id="107064at2"/>
<dbReference type="RefSeq" id="WP_158018575.1">
    <property type="nucleotide sequence ID" value="NZ_CBCSKE010000003.1"/>
</dbReference>
<dbReference type="KEGG" id="mbai:MB901379_04588"/>
<proteinExistence type="predicted"/>